<dbReference type="Pfam" id="PF01203">
    <property type="entry name" value="T2SSN"/>
    <property type="match status" value="1"/>
</dbReference>
<organism evidence="8">
    <name type="scientific">marine sediment metagenome</name>
    <dbReference type="NCBI Taxonomy" id="412755"/>
    <lineage>
        <taxon>unclassified sequences</taxon>
        <taxon>metagenomes</taxon>
        <taxon>ecological metagenomes</taxon>
    </lineage>
</organism>
<keyword evidence="6" id="KW-0653">Protein transport</keyword>
<evidence type="ECO:0000256" key="1">
    <source>
        <dbReference type="ARBA" id="ARBA00004533"/>
    </source>
</evidence>
<dbReference type="AlphaFoldDB" id="A0A0F9UQL7"/>
<protein>
    <recommendedName>
        <fullName evidence="9">Type II secretion system protein N</fullName>
    </recommendedName>
</protein>
<gene>
    <name evidence="8" type="ORF">LCGC14_0176850</name>
</gene>
<dbReference type="GO" id="GO:0015627">
    <property type="term" value="C:type II protein secretion system complex"/>
    <property type="evidence" value="ECO:0007669"/>
    <property type="project" value="InterPro"/>
</dbReference>
<reference evidence="8" key="1">
    <citation type="journal article" date="2015" name="Nature">
        <title>Complex archaea that bridge the gap between prokaryotes and eukaryotes.</title>
        <authorList>
            <person name="Spang A."/>
            <person name="Saw J.H."/>
            <person name="Jorgensen S.L."/>
            <person name="Zaremba-Niedzwiedzka K."/>
            <person name="Martijn J."/>
            <person name="Lind A.E."/>
            <person name="van Eijk R."/>
            <person name="Schleper C."/>
            <person name="Guy L."/>
            <person name="Ettema T.J."/>
        </authorList>
    </citation>
    <scope>NUCLEOTIDE SEQUENCE</scope>
</reference>
<keyword evidence="7" id="KW-0472">Membrane</keyword>
<dbReference type="InterPro" id="IPR022792">
    <property type="entry name" value="T2SS_protein-GspN"/>
</dbReference>
<evidence type="ECO:0000313" key="8">
    <source>
        <dbReference type="EMBL" id="KKN95445.1"/>
    </source>
</evidence>
<evidence type="ECO:0000256" key="2">
    <source>
        <dbReference type="ARBA" id="ARBA00022448"/>
    </source>
</evidence>
<dbReference type="GO" id="GO:0015628">
    <property type="term" value="P:protein secretion by the type II secretion system"/>
    <property type="evidence" value="ECO:0007669"/>
    <property type="project" value="InterPro"/>
</dbReference>
<evidence type="ECO:0000256" key="3">
    <source>
        <dbReference type="ARBA" id="ARBA00022475"/>
    </source>
</evidence>
<accession>A0A0F9UQL7</accession>
<comment type="subcellular location">
    <subcellularLocation>
        <location evidence="1">Cell inner membrane</location>
    </subcellularLocation>
</comment>
<evidence type="ECO:0000256" key="6">
    <source>
        <dbReference type="ARBA" id="ARBA00022927"/>
    </source>
</evidence>
<evidence type="ECO:0008006" key="9">
    <source>
        <dbReference type="Google" id="ProtNLM"/>
    </source>
</evidence>
<name>A0A0F9UQL7_9ZZZZ</name>
<dbReference type="EMBL" id="LAZR01000070">
    <property type="protein sequence ID" value="KKN95445.1"/>
    <property type="molecule type" value="Genomic_DNA"/>
</dbReference>
<proteinExistence type="predicted"/>
<keyword evidence="2" id="KW-0813">Transport</keyword>
<keyword evidence="3" id="KW-1003">Cell membrane</keyword>
<evidence type="ECO:0000256" key="7">
    <source>
        <dbReference type="ARBA" id="ARBA00023136"/>
    </source>
</evidence>
<dbReference type="GO" id="GO:0005886">
    <property type="term" value="C:plasma membrane"/>
    <property type="evidence" value="ECO:0007669"/>
    <property type="project" value="UniProtKB-SubCell"/>
</dbReference>
<comment type="caution">
    <text evidence="8">The sequence shown here is derived from an EMBL/GenBank/DDBJ whole genome shotgun (WGS) entry which is preliminary data.</text>
</comment>
<keyword evidence="4" id="KW-0997">Cell inner membrane</keyword>
<evidence type="ECO:0000256" key="4">
    <source>
        <dbReference type="ARBA" id="ARBA00022519"/>
    </source>
</evidence>
<evidence type="ECO:0000256" key="5">
    <source>
        <dbReference type="ARBA" id="ARBA00022692"/>
    </source>
</evidence>
<sequence length="252" mass="27515">MQRLLKFKTVLLLAVVVFLLTLLGNLPASLVWRQVAPSLPAQVKLQGITGSLWQGQVANMQVEGVDQGALRWDWRPSGLFKGQLALDLDWRPRNSQVSATLRLGFGSLVLEQVTGRLDARSMAAVNKAPFILTGDWLLDIPELKLEDFERVVQAHGRIAWQGAGGGLPEPLGLGNLAAQLSSENDWLMMTLSSDQSGPLGLTGTAKWRPAQALQLDTRLQARAHAEAGLAEGLKLLGRPDADGWIHWRAKLQ</sequence>
<keyword evidence="5" id="KW-0812">Transmembrane</keyword>